<proteinExistence type="predicted"/>
<dbReference type="EMBL" id="JACHHZ010000002">
    <property type="protein sequence ID" value="MBB6092862.1"/>
    <property type="molecule type" value="Genomic_DNA"/>
</dbReference>
<organism evidence="1 2">
    <name type="scientific">Povalibacter uvarum</name>
    <dbReference type="NCBI Taxonomy" id="732238"/>
    <lineage>
        <taxon>Bacteria</taxon>
        <taxon>Pseudomonadati</taxon>
        <taxon>Pseudomonadota</taxon>
        <taxon>Gammaproteobacteria</taxon>
        <taxon>Steroidobacterales</taxon>
        <taxon>Steroidobacteraceae</taxon>
        <taxon>Povalibacter</taxon>
    </lineage>
</organism>
<dbReference type="AlphaFoldDB" id="A0A841HL65"/>
<dbReference type="Proteomes" id="UP000588068">
    <property type="component" value="Unassembled WGS sequence"/>
</dbReference>
<name>A0A841HL65_9GAMM</name>
<protein>
    <submittedName>
        <fullName evidence="1">Uncharacterized protein</fullName>
    </submittedName>
</protein>
<evidence type="ECO:0000313" key="2">
    <source>
        <dbReference type="Proteomes" id="UP000588068"/>
    </source>
</evidence>
<comment type="caution">
    <text evidence="1">The sequence shown here is derived from an EMBL/GenBank/DDBJ whole genome shotgun (WGS) entry which is preliminary data.</text>
</comment>
<evidence type="ECO:0000313" key="1">
    <source>
        <dbReference type="EMBL" id="MBB6092862.1"/>
    </source>
</evidence>
<gene>
    <name evidence="1" type="ORF">HNQ60_001740</name>
</gene>
<accession>A0A841HL65</accession>
<reference evidence="1 2" key="1">
    <citation type="submission" date="2020-08" db="EMBL/GenBank/DDBJ databases">
        <title>Genomic Encyclopedia of Type Strains, Phase IV (KMG-IV): sequencing the most valuable type-strain genomes for metagenomic binning, comparative biology and taxonomic classification.</title>
        <authorList>
            <person name="Goeker M."/>
        </authorList>
    </citation>
    <scope>NUCLEOTIDE SEQUENCE [LARGE SCALE GENOMIC DNA]</scope>
    <source>
        <strain evidence="1 2">DSM 26723</strain>
    </source>
</reference>
<dbReference type="RefSeq" id="WP_184330696.1">
    <property type="nucleotide sequence ID" value="NZ_JACHHZ010000002.1"/>
</dbReference>
<keyword evidence="2" id="KW-1185">Reference proteome</keyword>
<sequence length="69" mass="8002">MAQPAQVTQMWPDAWAQWRDEVVAVIRADFPEVLQDVGLDDIDWEAWRPLYDRGHSPQVAVDHAFARDL</sequence>